<feature type="region of interest" description="Disordered" evidence="3">
    <location>
        <begin position="874"/>
        <end position="904"/>
    </location>
</feature>
<evidence type="ECO:0000313" key="10">
    <source>
        <dbReference type="WBParaSite" id="HDID_0000279801-mRNA-1"/>
    </source>
</evidence>
<evidence type="ECO:0000256" key="2">
    <source>
        <dbReference type="ARBA" id="ARBA00022737"/>
    </source>
</evidence>
<dbReference type="InterPro" id="IPR003591">
    <property type="entry name" value="Leu-rich_rpt_typical-subtyp"/>
</dbReference>
<feature type="signal peptide" evidence="5">
    <location>
        <begin position="1"/>
        <end position="30"/>
    </location>
</feature>
<dbReference type="SUPFAM" id="SSF52058">
    <property type="entry name" value="L domain-like"/>
    <property type="match status" value="1"/>
</dbReference>
<evidence type="ECO:0000313" key="6">
    <source>
        <dbReference type="EMBL" id="VDL22280.1"/>
    </source>
</evidence>
<gene>
    <name evidence="6" type="ORF">HDID_LOCUS2796</name>
    <name evidence="7" type="ORF">WMSIL1_LOCUS9465</name>
</gene>
<dbReference type="Gene3D" id="3.80.10.10">
    <property type="entry name" value="Ribonuclease Inhibitor"/>
    <property type="match status" value="2"/>
</dbReference>
<keyword evidence="4" id="KW-1133">Transmembrane helix</keyword>
<dbReference type="InterPro" id="IPR001611">
    <property type="entry name" value="Leu-rich_rpt"/>
</dbReference>
<evidence type="ECO:0000313" key="9">
    <source>
        <dbReference type="Proteomes" id="UP000321570"/>
    </source>
</evidence>
<feature type="chain" id="PRO_5044546515" evidence="5">
    <location>
        <begin position="31"/>
        <end position="1024"/>
    </location>
</feature>
<dbReference type="Proteomes" id="UP000274504">
    <property type="component" value="Unassembled WGS sequence"/>
</dbReference>
<feature type="region of interest" description="Disordered" evidence="3">
    <location>
        <begin position="830"/>
        <end position="852"/>
    </location>
</feature>
<dbReference type="EMBL" id="CABIJS010000377">
    <property type="protein sequence ID" value="VUZ50538.1"/>
    <property type="molecule type" value="Genomic_DNA"/>
</dbReference>
<keyword evidence="5" id="KW-0732">Signal</keyword>
<sequence length="1024" mass="116301">MRSSAHVAVPSRLIGCTLFILLTIIQDIYAFNITGESSALWNLHGAQNFYPCRFIKSNPSSDVPDAILCDKDASTIMGSTIPTIHPEGKIIREIRIYAGRKLSTLPQKAFENVGVNLHRLFIEGGEIRVIKREALSGLTELKILEIRNADNAERHGPNNGLAGRLFTADGELKHLKRLRRLVLENVDLSDGLAAYAFYDMSRNLEEVVFRGNNLETINPYTFEKSESVKSLKRMSLERQNGSLTWLSSAYRWARDLGGLYIFSLSGNNLTEKTLDFGYSMNAKLRAIKMENCSLTEVPDELLKNFDSLEEIYVGGNSFTIISTEEAAQKLWGLKRFTNLTKLSFAGNSGLIYKQPTWFRNSKITELDYSGSLLRKIGARELPRSLEILHLESTFLEEIEADWAVEIRHFNKLYLNSSCIKEVKINGTEGDLEAALEPIRKELKHLSLAKCNIISKSLRPRNDEDYKVTGLRLGLHNLLALESLDLSGNYLTHIPLNAFQSMPNLVNLNLSNNLLQTLTTIEHNSTTTGSIPKIQELDLTNNALSSVIGVRKSMGFNKNLDKLLSKNARVKLSGNPIICDCRIEWLLEGGIQIDNFTCLGKNEFTGKGIDAINVCDLANNQSICPTWDFIQLLDPIYPFRPVRVFAYDEQLKRVYFSVKGCSLRSAWENIARQQPASELQKVLAQLNNLTPEIISKLQKEYIVFEVKYWPVGEGQEIRKTDWQVLDEGLILSEGERREYVFYVDSMDVKRAHTVCFVNALDRRNDARSTLCQIFQPSELAMTVKMRNPNDDRIPAYAPLWLVVLVTASIITIMTCVFCICVKYKYCRKKPGNQKDRTVPIEPPGHSDYQSNNSDSQYDKLENYYLENSLPYLSVERPELPKRTKSNRALPQPLKTSTSGSLGDLSARRYRTKIDKRLKERHSTSKLPLGSPRLPRPLIYQRPITMNQQNSIDDNGYVRMNTDDDEYLEARPEKRMRRDIPGNDEMLDSYIIGVPRSTLKRQKSVPTNNLPLNINLGIWTSPKITL</sequence>
<dbReference type="EMBL" id="UYSG01000737">
    <property type="protein sequence ID" value="VDL22280.1"/>
    <property type="molecule type" value="Genomic_DNA"/>
</dbReference>
<keyword evidence="1" id="KW-0433">Leucine-rich repeat</keyword>
<reference evidence="7 9" key="3">
    <citation type="submission" date="2019-07" db="EMBL/GenBank/DDBJ databases">
        <authorList>
            <person name="Jastrzebski P J."/>
            <person name="Paukszto L."/>
            <person name="Jastrzebski P J."/>
        </authorList>
    </citation>
    <scope>NUCLEOTIDE SEQUENCE [LARGE SCALE GENOMIC DNA]</scope>
    <source>
        <strain evidence="7 9">WMS-il1</strain>
    </source>
</reference>
<dbReference type="InterPro" id="IPR026906">
    <property type="entry name" value="LRR_5"/>
</dbReference>
<dbReference type="Proteomes" id="UP000321570">
    <property type="component" value="Unassembled WGS sequence"/>
</dbReference>
<keyword evidence="9" id="KW-1185">Reference proteome</keyword>
<feature type="transmembrane region" description="Helical" evidence="4">
    <location>
        <begin position="798"/>
        <end position="820"/>
    </location>
</feature>
<reference evidence="6 8" key="2">
    <citation type="submission" date="2018-11" db="EMBL/GenBank/DDBJ databases">
        <authorList>
            <consortium name="Pathogen Informatics"/>
        </authorList>
    </citation>
    <scope>NUCLEOTIDE SEQUENCE [LARGE SCALE GENOMIC DNA]</scope>
</reference>
<organism evidence="10">
    <name type="scientific">Hymenolepis diminuta</name>
    <name type="common">Rat tapeworm</name>
    <dbReference type="NCBI Taxonomy" id="6216"/>
    <lineage>
        <taxon>Eukaryota</taxon>
        <taxon>Metazoa</taxon>
        <taxon>Spiralia</taxon>
        <taxon>Lophotrochozoa</taxon>
        <taxon>Platyhelminthes</taxon>
        <taxon>Cestoda</taxon>
        <taxon>Eucestoda</taxon>
        <taxon>Cyclophyllidea</taxon>
        <taxon>Hymenolepididae</taxon>
        <taxon>Hymenolepis</taxon>
    </lineage>
</organism>
<dbReference type="SMART" id="SM00369">
    <property type="entry name" value="LRR_TYP"/>
    <property type="match status" value="3"/>
</dbReference>
<evidence type="ECO:0000256" key="1">
    <source>
        <dbReference type="ARBA" id="ARBA00022614"/>
    </source>
</evidence>
<proteinExistence type="predicted"/>
<dbReference type="Pfam" id="PF13306">
    <property type="entry name" value="LRR_5"/>
    <property type="match status" value="1"/>
</dbReference>
<dbReference type="InterPro" id="IPR032675">
    <property type="entry name" value="LRR_dom_sf"/>
</dbReference>
<evidence type="ECO:0000256" key="4">
    <source>
        <dbReference type="SAM" id="Phobius"/>
    </source>
</evidence>
<keyword evidence="4" id="KW-0472">Membrane</keyword>
<dbReference type="PANTHER" id="PTHR24366">
    <property type="entry name" value="IG(IMMUNOGLOBULIN) AND LRR(LEUCINE RICH REPEAT) DOMAINS"/>
    <property type="match status" value="1"/>
</dbReference>
<accession>A0A0R3SDM2</accession>
<dbReference type="WBParaSite" id="HDID_0000279801-mRNA-1">
    <property type="protein sequence ID" value="HDID_0000279801-mRNA-1"/>
    <property type="gene ID" value="HDID_0000279801"/>
</dbReference>
<evidence type="ECO:0000313" key="8">
    <source>
        <dbReference type="Proteomes" id="UP000274504"/>
    </source>
</evidence>
<keyword evidence="4" id="KW-0812">Transmembrane</keyword>
<dbReference type="PROSITE" id="PS51450">
    <property type="entry name" value="LRR"/>
    <property type="match status" value="2"/>
</dbReference>
<name>A0A0R3SDM2_HYMDI</name>
<protein>
    <submittedName>
        <fullName evidence="10">LRRCT domain-containing protein</fullName>
    </submittedName>
</protein>
<dbReference type="OrthoDB" id="6266570at2759"/>
<evidence type="ECO:0000256" key="3">
    <source>
        <dbReference type="SAM" id="MobiDB-lite"/>
    </source>
</evidence>
<dbReference type="PANTHER" id="PTHR24366:SF168">
    <property type="entry name" value="GH22922P-RELATED"/>
    <property type="match status" value="1"/>
</dbReference>
<dbReference type="Pfam" id="PF13855">
    <property type="entry name" value="LRR_8"/>
    <property type="match status" value="1"/>
</dbReference>
<dbReference type="STRING" id="6216.A0A0R3SDM2"/>
<keyword evidence="2" id="KW-0677">Repeat</keyword>
<reference evidence="10" key="1">
    <citation type="submission" date="2017-02" db="UniProtKB">
        <authorList>
            <consortium name="WormBaseParasite"/>
        </authorList>
    </citation>
    <scope>IDENTIFICATION</scope>
</reference>
<dbReference type="AlphaFoldDB" id="A0A0R3SDM2"/>
<evidence type="ECO:0000313" key="7">
    <source>
        <dbReference type="EMBL" id="VUZ50538.1"/>
    </source>
</evidence>
<evidence type="ECO:0000256" key="5">
    <source>
        <dbReference type="SAM" id="SignalP"/>
    </source>
</evidence>